<dbReference type="SMART" id="SM00320">
    <property type="entry name" value="WD40"/>
    <property type="match status" value="1"/>
</dbReference>
<evidence type="ECO:0000313" key="4">
    <source>
        <dbReference type="EMBL" id="ETO02042.1"/>
    </source>
</evidence>
<dbReference type="PRINTS" id="PR00320">
    <property type="entry name" value="GPROTEINBRPT"/>
</dbReference>
<dbReference type="EMBL" id="ASPP01036834">
    <property type="protein sequence ID" value="ETO02042.1"/>
    <property type="molecule type" value="Genomic_DNA"/>
</dbReference>
<evidence type="ECO:0000256" key="2">
    <source>
        <dbReference type="ARBA" id="ARBA00022737"/>
    </source>
</evidence>
<dbReference type="InterPro" id="IPR001680">
    <property type="entry name" value="WD40_rpt"/>
</dbReference>
<keyword evidence="1 3" id="KW-0853">WD repeat</keyword>
<protein>
    <submittedName>
        <fullName evidence="4">WD-40 repeat protein</fullName>
    </submittedName>
</protein>
<reference evidence="4 5" key="1">
    <citation type="journal article" date="2013" name="Curr. Biol.">
        <title>The Genome of the Foraminiferan Reticulomyxa filosa.</title>
        <authorList>
            <person name="Glockner G."/>
            <person name="Hulsmann N."/>
            <person name="Schleicher M."/>
            <person name="Noegel A.A."/>
            <person name="Eichinger L."/>
            <person name="Gallinger C."/>
            <person name="Pawlowski J."/>
            <person name="Sierra R."/>
            <person name="Euteneuer U."/>
            <person name="Pillet L."/>
            <person name="Moustafa A."/>
            <person name="Platzer M."/>
            <person name="Groth M."/>
            <person name="Szafranski K."/>
            <person name="Schliwa M."/>
        </authorList>
    </citation>
    <scope>NUCLEOTIDE SEQUENCE [LARGE SCALE GENOMIC DNA]</scope>
</reference>
<dbReference type="InterPro" id="IPR036322">
    <property type="entry name" value="WD40_repeat_dom_sf"/>
</dbReference>
<dbReference type="Gene3D" id="2.130.10.10">
    <property type="entry name" value="YVTN repeat-like/Quinoprotein amine dehydrogenase"/>
    <property type="match status" value="1"/>
</dbReference>
<dbReference type="AlphaFoldDB" id="X6LLN0"/>
<name>X6LLN0_RETFI</name>
<dbReference type="InterPro" id="IPR019775">
    <property type="entry name" value="WD40_repeat_CS"/>
</dbReference>
<evidence type="ECO:0000256" key="1">
    <source>
        <dbReference type="ARBA" id="ARBA00022574"/>
    </source>
</evidence>
<dbReference type="GO" id="GO:1990234">
    <property type="term" value="C:transferase complex"/>
    <property type="evidence" value="ECO:0007669"/>
    <property type="project" value="UniProtKB-ARBA"/>
</dbReference>
<dbReference type="Proteomes" id="UP000023152">
    <property type="component" value="Unassembled WGS sequence"/>
</dbReference>
<dbReference type="Pfam" id="PF00400">
    <property type="entry name" value="WD40"/>
    <property type="match status" value="2"/>
</dbReference>
<dbReference type="PROSITE" id="PS00678">
    <property type="entry name" value="WD_REPEATS_1"/>
    <property type="match status" value="2"/>
</dbReference>
<feature type="repeat" description="WD" evidence="3">
    <location>
        <begin position="13"/>
        <end position="38"/>
    </location>
</feature>
<feature type="non-terminal residue" evidence="4">
    <location>
        <position position="1"/>
    </location>
</feature>
<gene>
    <name evidence="4" type="ORF">RFI_35394</name>
</gene>
<comment type="caution">
    <text evidence="4">The sequence shown here is derived from an EMBL/GenBank/DDBJ whole genome shotgun (WGS) entry which is preliminary data.</text>
</comment>
<evidence type="ECO:0000256" key="3">
    <source>
        <dbReference type="PROSITE-ProRule" id="PRU00221"/>
    </source>
</evidence>
<dbReference type="PROSITE" id="PS50082">
    <property type="entry name" value="WD_REPEATS_2"/>
    <property type="match status" value="2"/>
</dbReference>
<keyword evidence="5" id="KW-1185">Reference proteome</keyword>
<organism evidence="4 5">
    <name type="scientific">Reticulomyxa filosa</name>
    <dbReference type="NCBI Taxonomy" id="46433"/>
    <lineage>
        <taxon>Eukaryota</taxon>
        <taxon>Sar</taxon>
        <taxon>Rhizaria</taxon>
        <taxon>Retaria</taxon>
        <taxon>Foraminifera</taxon>
        <taxon>Monothalamids</taxon>
        <taxon>Reticulomyxidae</taxon>
        <taxon>Reticulomyxa</taxon>
    </lineage>
</organism>
<proteinExistence type="predicted"/>
<evidence type="ECO:0000313" key="5">
    <source>
        <dbReference type="Proteomes" id="UP000023152"/>
    </source>
</evidence>
<feature type="repeat" description="WD" evidence="3">
    <location>
        <begin position="39"/>
        <end position="86"/>
    </location>
</feature>
<sequence>VKYSRNETSIVGGNVICSGSEDKTVRLWDIRTGKQIQIFKGHTNYVYTVEYLPSENGISDTNIICSGSLDNTIRFWDIRTTKQLYEIKGFDDDNGIHSFEFVPVDQNLKNNEKDKKNIKDYCGYTLCYGSRNGPIRVLG</sequence>
<dbReference type="PANTHER" id="PTHR22847:SF637">
    <property type="entry name" value="WD REPEAT DOMAIN 5B"/>
    <property type="match status" value="1"/>
</dbReference>
<keyword evidence="2" id="KW-0677">Repeat</keyword>
<dbReference type="OrthoDB" id="972532at2759"/>
<accession>X6LLN0</accession>
<dbReference type="PANTHER" id="PTHR22847">
    <property type="entry name" value="WD40 REPEAT PROTEIN"/>
    <property type="match status" value="1"/>
</dbReference>
<dbReference type="SUPFAM" id="SSF50978">
    <property type="entry name" value="WD40 repeat-like"/>
    <property type="match status" value="1"/>
</dbReference>
<dbReference type="InterPro" id="IPR015943">
    <property type="entry name" value="WD40/YVTN_repeat-like_dom_sf"/>
</dbReference>
<dbReference type="PROSITE" id="PS50294">
    <property type="entry name" value="WD_REPEATS_REGION"/>
    <property type="match status" value="1"/>
</dbReference>
<dbReference type="InterPro" id="IPR020472">
    <property type="entry name" value="WD40_PAC1"/>
</dbReference>